<sequence length="155" mass="18502">MSKHNIKEVVDRYVDINFSVNRKLDYLIRMEIGDTLTCEQHYTMRYINQATLCTSSELAQVFGVNKSAVTSIINRLFERELINRTRDEKDRRVIYLTLTEKGETVFFKMEERIQRLVESIINQFNDEEIQTFLKTFEKLNRLIDGSKEIHKEEEL</sequence>
<dbReference type="PANTHER" id="PTHR33164">
    <property type="entry name" value="TRANSCRIPTIONAL REGULATOR, MARR FAMILY"/>
    <property type="match status" value="1"/>
</dbReference>
<comment type="caution">
    <text evidence="3">The sequence shown here is derived from an EMBL/GenBank/DDBJ whole genome shotgun (WGS) entry which is preliminary data.</text>
</comment>
<dbReference type="OrthoDB" id="3254893at2"/>
<dbReference type="EMBL" id="PISE01000022">
    <property type="protein sequence ID" value="PKG23646.1"/>
    <property type="molecule type" value="Genomic_DNA"/>
</dbReference>
<dbReference type="AlphaFoldDB" id="A0A2N0Z2A8"/>
<name>A0A2N0Z2A8_9BACI</name>
<dbReference type="SUPFAM" id="SSF46785">
    <property type="entry name" value="Winged helix' DNA-binding domain"/>
    <property type="match status" value="1"/>
</dbReference>
<dbReference type="InterPro" id="IPR036390">
    <property type="entry name" value="WH_DNA-bd_sf"/>
</dbReference>
<evidence type="ECO:0000313" key="4">
    <source>
        <dbReference type="Proteomes" id="UP000233375"/>
    </source>
</evidence>
<protein>
    <submittedName>
        <fullName evidence="3">MarR family transcriptional regulator</fullName>
    </submittedName>
</protein>
<organism evidence="3 4">
    <name type="scientific">Niallia nealsonii</name>
    <dbReference type="NCBI Taxonomy" id="115979"/>
    <lineage>
        <taxon>Bacteria</taxon>
        <taxon>Bacillati</taxon>
        <taxon>Bacillota</taxon>
        <taxon>Bacilli</taxon>
        <taxon>Bacillales</taxon>
        <taxon>Bacillaceae</taxon>
        <taxon>Niallia</taxon>
    </lineage>
</organism>
<dbReference type="InterPro" id="IPR000835">
    <property type="entry name" value="HTH_MarR-typ"/>
</dbReference>
<reference evidence="3 4" key="1">
    <citation type="journal article" date="2003" name="Int. J. Syst. Evol. Microbiol.">
        <title>Bacillus nealsonii sp. nov., isolated from a spacecraft-assembly facility, whose spores are gamma-radiation resistant.</title>
        <authorList>
            <person name="Venkateswaran K."/>
            <person name="Kempf M."/>
            <person name="Chen F."/>
            <person name="Satomi M."/>
            <person name="Nicholson W."/>
            <person name="Kern R."/>
        </authorList>
    </citation>
    <scope>NUCLEOTIDE SEQUENCE [LARGE SCALE GENOMIC DNA]</scope>
    <source>
        <strain evidence="3 4">FO-92</strain>
    </source>
</reference>
<evidence type="ECO:0000313" key="3">
    <source>
        <dbReference type="EMBL" id="PKG23646.1"/>
    </source>
</evidence>
<dbReference type="PANTHER" id="PTHR33164:SF43">
    <property type="entry name" value="HTH-TYPE TRANSCRIPTIONAL REPRESSOR YETL"/>
    <property type="match status" value="1"/>
</dbReference>
<accession>A0A2N0Z2A8</accession>
<dbReference type="GO" id="GO:0003677">
    <property type="term" value="F:DNA binding"/>
    <property type="evidence" value="ECO:0007669"/>
    <property type="project" value="UniProtKB-KW"/>
</dbReference>
<dbReference type="Proteomes" id="UP000233375">
    <property type="component" value="Unassembled WGS sequence"/>
</dbReference>
<dbReference type="SMART" id="SM00347">
    <property type="entry name" value="HTH_MARR"/>
    <property type="match status" value="1"/>
</dbReference>
<dbReference type="Gene3D" id="1.10.10.10">
    <property type="entry name" value="Winged helix-like DNA-binding domain superfamily/Winged helix DNA-binding domain"/>
    <property type="match status" value="1"/>
</dbReference>
<dbReference type="PRINTS" id="PR00598">
    <property type="entry name" value="HTHMARR"/>
</dbReference>
<evidence type="ECO:0000256" key="1">
    <source>
        <dbReference type="ARBA" id="ARBA00023125"/>
    </source>
</evidence>
<feature type="domain" description="HTH marR-type" evidence="2">
    <location>
        <begin position="1"/>
        <end position="141"/>
    </location>
</feature>
<dbReference type="InterPro" id="IPR039422">
    <property type="entry name" value="MarR/SlyA-like"/>
</dbReference>
<evidence type="ECO:0000259" key="2">
    <source>
        <dbReference type="PROSITE" id="PS50995"/>
    </source>
</evidence>
<proteinExistence type="predicted"/>
<dbReference type="InterPro" id="IPR036388">
    <property type="entry name" value="WH-like_DNA-bd_sf"/>
</dbReference>
<dbReference type="GO" id="GO:0003700">
    <property type="term" value="F:DNA-binding transcription factor activity"/>
    <property type="evidence" value="ECO:0007669"/>
    <property type="project" value="InterPro"/>
</dbReference>
<dbReference type="Pfam" id="PF01047">
    <property type="entry name" value="MarR"/>
    <property type="match status" value="1"/>
</dbReference>
<dbReference type="GO" id="GO:0006950">
    <property type="term" value="P:response to stress"/>
    <property type="evidence" value="ECO:0007669"/>
    <property type="project" value="TreeGrafter"/>
</dbReference>
<gene>
    <name evidence="3" type="ORF">CWS01_11235</name>
</gene>
<keyword evidence="1" id="KW-0238">DNA-binding</keyword>
<dbReference type="PROSITE" id="PS50995">
    <property type="entry name" value="HTH_MARR_2"/>
    <property type="match status" value="1"/>
</dbReference>
<keyword evidence="4" id="KW-1185">Reference proteome</keyword>